<gene>
    <name evidence="1" type="ORF">ACFFLI_01895</name>
</gene>
<dbReference type="PANTHER" id="PTHR10000:SF53">
    <property type="entry name" value="5-AMINO-6-(5-PHOSPHO-D-RIBITYLAMINO)URACIL PHOSPHATASE YBJI-RELATED"/>
    <property type="match status" value="1"/>
</dbReference>
<proteinExistence type="predicted"/>
<reference evidence="1 2" key="1">
    <citation type="submission" date="2024-09" db="EMBL/GenBank/DDBJ databases">
        <authorList>
            <person name="Sun Q."/>
            <person name="Mori K."/>
        </authorList>
    </citation>
    <scope>NUCLEOTIDE SEQUENCE [LARGE SCALE GENOMIC DNA]</scope>
    <source>
        <strain evidence="1 2">TBRC 4576</strain>
    </source>
</reference>
<dbReference type="Proteomes" id="UP001589691">
    <property type="component" value="Unassembled WGS sequence"/>
</dbReference>
<name>A0ABV5WR72_9LACO</name>
<dbReference type="Pfam" id="PF08282">
    <property type="entry name" value="Hydrolase_3"/>
    <property type="match status" value="1"/>
</dbReference>
<dbReference type="GO" id="GO:0016787">
    <property type="term" value="F:hydrolase activity"/>
    <property type="evidence" value="ECO:0007669"/>
    <property type="project" value="UniProtKB-KW"/>
</dbReference>
<protein>
    <submittedName>
        <fullName evidence="1">Cof-type HAD-IIB family hydrolase</fullName>
        <ecNumber evidence="1">3.1.3.-</ecNumber>
    </submittedName>
</protein>
<dbReference type="InterPro" id="IPR036412">
    <property type="entry name" value="HAD-like_sf"/>
</dbReference>
<dbReference type="Gene3D" id="3.40.50.1000">
    <property type="entry name" value="HAD superfamily/HAD-like"/>
    <property type="match status" value="1"/>
</dbReference>
<dbReference type="SFLD" id="SFLDG01140">
    <property type="entry name" value="C2.B:_Phosphomannomutase_and_P"/>
    <property type="match status" value="1"/>
</dbReference>
<dbReference type="EC" id="3.1.3.-" evidence="1"/>
<dbReference type="EMBL" id="JBHLZY010000005">
    <property type="protein sequence ID" value="MFB9768622.1"/>
    <property type="molecule type" value="Genomic_DNA"/>
</dbReference>
<dbReference type="NCBIfam" id="TIGR01484">
    <property type="entry name" value="HAD-SF-IIB"/>
    <property type="match status" value="1"/>
</dbReference>
<dbReference type="InterPro" id="IPR006379">
    <property type="entry name" value="HAD-SF_hydro_IIB"/>
</dbReference>
<dbReference type="InterPro" id="IPR023214">
    <property type="entry name" value="HAD_sf"/>
</dbReference>
<evidence type="ECO:0000313" key="2">
    <source>
        <dbReference type="Proteomes" id="UP001589691"/>
    </source>
</evidence>
<keyword evidence="1" id="KW-0378">Hydrolase</keyword>
<sequence>MFYTEMGDQSMTIKLIATDLDGTLLDDHGDYDRSRFARVYAALRQQGITFAVASGHFAREIAPLFEQYPDIWLIGSNGAELAKATGEVALKTFSTQTLTQIRQALAAYDELQVVLCSDQAVYTTENHSPRIAARLRESYPQLNMVAQLADVTAPIIRVDLHCTPGQTAQCAYELKPKLAGIATPVAMASDMLSLVQPGVHKGTALRALGHRLNVSPAEMLAFGDGTNDLEMLHAVKNAVAVHNAPKNVQANAATVTGTNNDGGVLRYLEQHFLA</sequence>
<dbReference type="RefSeq" id="WP_225424419.1">
    <property type="nucleotide sequence ID" value="NZ_BJEA01000014.1"/>
</dbReference>
<evidence type="ECO:0000313" key="1">
    <source>
        <dbReference type="EMBL" id="MFB9768622.1"/>
    </source>
</evidence>
<dbReference type="CDD" id="cd07518">
    <property type="entry name" value="HAD_YbiV-Like"/>
    <property type="match status" value="1"/>
</dbReference>
<dbReference type="SUPFAM" id="SSF56784">
    <property type="entry name" value="HAD-like"/>
    <property type="match status" value="1"/>
</dbReference>
<organism evidence="1 2">
    <name type="scientific">Lactiplantibacillus modestisalitolerans</name>
    <dbReference type="NCBI Taxonomy" id="1457219"/>
    <lineage>
        <taxon>Bacteria</taxon>
        <taxon>Bacillati</taxon>
        <taxon>Bacillota</taxon>
        <taxon>Bacilli</taxon>
        <taxon>Lactobacillales</taxon>
        <taxon>Lactobacillaceae</taxon>
        <taxon>Lactiplantibacillus</taxon>
    </lineage>
</organism>
<accession>A0ABV5WR72</accession>
<dbReference type="Gene3D" id="3.30.1240.10">
    <property type="match status" value="1"/>
</dbReference>
<dbReference type="PANTHER" id="PTHR10000">
    <property type="entry name" value="PHOSPHOSERINE PHOSPHATASE"/>
    <property type="match status" value="1"/>
</dbReference>
<comment type="caution">
    <text evidence="1">The sequence shown here is derived from an EMBL/GenBank/DDBJ whole genome shotgun (WGS) entry which is preliminary data.</text>
</comment>
<keyword evidence="2" id="KW-1185">Reference proteome</keyword>
<dbReference type="SFLD" id="SFLDS00003">
    <property type="entry name" value="Haloacid_Dehalogenase"/>
    <property type="match status" value="1"/>
</dbReference>